<keyword evidence="2" id="KW-1185">Reference proteome</keyword>
<reference evidence="2" key="1">
    <citation type="submission" date="2023-07" db="EMBL/GenBank/DDBJ databases">
        <title>Dyadobacter sp. nov 'subterranea' isolated from contaminted grondwater.</title>
        <authorList>
            <person name="Szabo I."/>
            <person name="Al-Omari J."/>
            <person name="Szerdahelyi S.G."/>
            <person name="Rado J."/>
        </authorList>
    </citation>
    <scope>NUCLEOTIDE SEQUENCE [LARGE SCALE GENOMIC DNA]</scope>
    <source>
        <strain evidence="2">UP-52</strain>
    </source>
</reference>
<proteinExistence type="predicted"/>
<gene>
    <name evidence="1" type="ORF">IEE83_01765</name>
</gene>
<evidence type="ECO:0000313" key="1">
    <source>
        <dbReference type="EMBL" id="MBE9460597.1"/>
    </source>
</evidence>
<dbReference type="Pfam" id="PF13289">
    <property type="entry name" value="SIR2_2"/>
    <property type="match status" value="1"/>
</dbReference>
<dbReference type="EMBL" id="JACYGY010000001">
    <property type="protein sequence ID" value="MBE9460597.1"/>
    <property type="molecule type" value="Genomic_DNA"/>
</dbReference>
<dbReference type="InterPro" id="IPR029035">
    <property type="entry name" value="DHS-like_NAD/FAD-binding_dom"/>
</dbReference>
<accession>A0ABR9W562</accession>
<protein>
    <submittedName>
        <fullName evidence="1">SIR2 family protein</fullName>
    </submittedName>
</protein>
<evidence type="ECO:0000313" key="2">
    <source>
        <dbReference type="Proteomes" id="UP000634134"/>
    </source>
</evidence>
<comment type="caution">
    <text evidence="1">The sequence shown here is derived from an EMBL/GenBank/DDBJ whole genome shotgun (WGS) entry which is preliminary data.</text>
</comment>
<organism evidence="1 2">
    <name type="scientific">Dyadobacter subterraneus</name>
    <dbReference type="NCBI Taxonomy" id="2773304"/>
    <lineage>
        <taxon>Bacteria</taxon>
        <taxon>Pseudomonadati</taxon>
        <taxon>Bacteroidota</taxon>
        <taxon>Cytophagia</taxon>
        <taxon>Cytophagales</taxon>
        <taxon>Spirosomataceae</taxon>
        <taxon>Dyadobacter</taxon>
    </lineage>
</organism>
<dbReference type="SUPFAM" id="SSF52467">
    <property type="entry name" value="DHS-like NAD/FAD-binding domain"/>
    <property type="match status" value="1"/>
</dbReference>
<name>A0ABR9W562_9BACT</name>
<sequence>MPAGSWPLIPAIKELSQKVNNHFNEPANLPLRYQDLLQELNSDGLDQENIEQVLSFIRALSHVAGNGLVRGFSQVNLANIEKVICKRIVELINVSLPNGDTPYHQLSAWIASIDREQPIDLFTTNYDLLLEQALEESLIPYFDGFVGSRNSFFDLKAVEDNQIPKHWTRVWKIHGSLNWYKSGSRIHRSTGIKPDAINSPLIYPSYLKYDQSRKMPYLALLDHLTRSVKNESNVLITTGYSFNDDHINDAMLNALIANPSSMIIALLFGELSAYPNAISMAKSRPNIGLWALDEAIIGTKRGKWKVIKYNSEDNIANVIQSEEIPDPNDAAKTVKIWKLQLGDFQHLGNFLHHLVVQDNQPTK</sequence>
<dbReference type="Proteomes" id="UP000634134">
    <property type="component" value="Unassembled WGS sequence"/>
</dbReference>